<evidence type="ECO:0000256" key="7">
    <source>
        <dbReference type="ARBA" id="ARBA00023054"/>
    </source>
</evidence>
<accession>A0A4P9ZNU8</accession>
<reference evidence="13" key="1">
    <citation type="journal article" date="2018" name="Nat. Microbiol.">
        <title>Leveraging single-cell genomics to expand the fungal tree of life.</title>
        <authorList>
            <person name="Ahrendt S.R."/>
            <person name="Quandt C.A."/>
            <person name="Ciobanu D."/>
            <person name="Clum A."/>
            <person name="Salamov A."/>
            <person name="Andreopoulos B."/>
            <person name="Cheng J.F."/>
            <person name="Woyke T."/>
            <person name="Pelin A."/>
            <person name="Henrissat B."/>
            <person name="Reynolds N.K."/>
            <person name="Benny G.L."/>
            <person name="Smith M.E."/>
            <person name="James T.Y."/>
            <person name="Grigoriev I.V."/>
        </authorList>
    </citation>
    <scope>NUCLEOTIDE SEQUENCE [LARGE SCALE GENOMIC DNA]</scope>
    <source>
        <strain evidence="13">RSA 468</strain>
    </source>
</reference>
<dbReference type="AlphaFoldDB" id="A0A4P9ZNU8"/>
<feature type="domain" description="T-SNARE coiled-coil homology" evidence="11">
    <location>
        <begin position="401"/>
        <end position="441"/>
    </location>
</feature>
<evidence type="ECO:0000313" key="13">
    <source>
        <dbReference type="Proteomes" id="UP000268162"/>
    </source>
</evidence>
<dbReference type="PANTHER" id="PTHR15959">
    <property type="entry name" value="SYNTAXIN-18"/>
    <property type="match status" value="1"/>
</dbReference>
<dbReference type="EMBL" id="ML003413">
    <property type="protein sequence ID" value="RKP34000.1"/>
    <property type="molecule type" value="Genomic_DNA"/>
</dbReference>
<evidence type="ECO:0000313" key="12">
    <source>
        <dbReference type="EMBL" id="RKP34000.1"/>
    </source>
</evidence>
<organism evidence="12 13">
    <name type="scientific">Dimargaris cristalligena</name>
    <dbReference type="NCBI Taxonomy" id="215637"/>
    <lineage>
        <taxon>Eukaryota</taxon>
        <taxon>Fungi</taxon>
        <taxon>Fungi incertae sedis</taxon>
        <taxon>Zoopagomycota</taxon>
        <taxon>Kickxellomycotina</taxon>
        <taxon>Dimargaritomycetes</taxon>
        <taxon>Dimargaritales</taxon>
        <taxon>Dimargaritaceae</taxon>
        <taxon>Dimargaris</taxon>
    </lineage>
</organism>
<evidence type="ECO:0000256" key="4">
    <source>
        <dbReference type="ARBA" id="ARBA00022692"/>
    </source>
</evidence>
<evidence type="ECO:0000256" key="6">
    <source>
        <dbReference type="ARBA" id="ARBA00022989"/>
    </source>
</evidence>
<keyword evidence="6 10" id="KW-1133">Transmembrane helix</keyword>
<evidence type="ECO:0000256" key="10">
    <source>
        <dbReference type="SAM" id="Phobius"/>
    </source>
</evidence>
<dbReference type="GO" id="GO:0005783">
    <property type="term" value="C:endoplasmic reticulum"/>
    <property type="evidence" value="ECO:0007669"/>
    <property type="project" value="TreeGrafter"/>
</dbReference>
<comment type="subcellular location">
    <subcellularLocation>
        <location evidence="1">Membrane</location>
        <topology evidence="1">Single-pass type IV membrane protein</topology>
    </subcellularLocation>
</comment>
<feature type="transmembrane region" description="Helical" evidence="10">
    <location>
        <begin position="426"/>
        <end position="444"/>
    </location>
</feature>
<keyword evidence="5" id="KW-0653">Protein transport</keyword>
<keyword evidence="8 10" id="KW-0472">Membrane</keyword>
<evidence type="ECO:0000259" key="11">
    <source>
        <dbReference type="Pfam" id="PF05739"/>
    </source>
</evidence>
<dbReference type="GO" id="GO:0006890">
    <property type="term" value="P:retrograde vesicle-mediated transport, Golgi to endoplasmic reticulum"/>
    <property type="evidence" value="ECO:0007669"/>
    <property type="project" value="TreeGrafter"/>
</dbReference>
<evidence type="ECO:0000256" key="3">
    <source>
        <dbReference type="ARBA" id="ARBA00022448"/>
    </source>
</evidence>
<proteinExistence type="inferred from homology"/>
<sequence length="445" mass="49507">MAEAYRLLRHIDSLYCFLRATRAAYLNIGGKRLRGPDGLASRLTSSGQNHALVTSLNRLTQTGHPHAPLPGLSSTTTGGSIDEQPAGSTTAADGQSAGGELRAEDITQLLHQLKHSALTDAQRDDMDQQSKFIIRQCLERIKRLEHYAKNPPEDPAQHSTKSFLGLFTLSLGSQYNMLKQETLAAHHGAVLWLLNKRLMDVSMYQREQQETRLNRALERQQSLQPRRTYWAKKQADSPHPSHAESIPGRLGASTPNSIPASLKSITPSSPPSILRQRTPFTQRNDTARSETKPKSSVASTPSTPQPHDVIDDYWGHSSSFLDTDDQHTNPDSEATDAALTGQQMELQAENQALLDEFEDTLTQVRTAEQALLEISALQSTLTSHLAIQTEETERLHSEAVATSERVQEGNEQLLQARQRNADTRKWILMFLIAASLVLLFLDWFD</sequence>
<dbReference type="STRING" id="215637.A0A4P9ZNU8"/>
<evidence type="ECO:0000256" key="1">
    <source>
        <dbReference type="ARBA" id="ARBA00004211"/>
    </source>
</evidence>
<dbReference type="GO" id="GO:0015031">
    <property type="term" value="P:protein transport"/>
    <property type="evidence" value="ECO:0007669"/>
    <property type="project" value="UniProtKB-KW"/>
</dbReference>
<feature type="compositionally biased region" description="Polar residues" evidence="9">
    <location>
        <begin position="253"/>
        <end position="267"/>
    </location>
</feature>
<dbReference type="InterPro" id="IPR000727">
    <property type="entry name" value="T_SNARE_dom"/>
</dbReference>
<comment type="similarity">
    <text evidence="2">Belongs to the syntaxin family.</text>
</comment>
<dbReference type="PANTHER" id="PTHR15959:SF0">
    <property type="entry name" value="SYNTAXIN-18"/>
    <property type="match status" value="1"/>
</dbReference>
<evidence type="ECO:0000256" key="9">
    <source>
        <dbReference type="SAM" id="MobiDB-lite"/>
    </source>
</evidence>
<dbReference type="GO" id="GO:0031201">
    <property type="term" value="C:SNARE complex"/>
    <property type="evidence" value="ECO:0007669"/>
    <property type="project" value="TreeGrafter"/>
</dbReference>
<name>A0A4P9ZNU8_9FUNG</name>
<gene>
    <name evidence="12" type="ORF">BJ085DRAFT_15317</name>
</gene>
<feature type="region of interest" description="Disordered" evidence="9">
    <location>
        <begin position="229"/>
        <end position="333"/>
    </location>
</feature>
<evidence type="ECO:0000256" key="8">
    <source>
        <dbReference type="ARBA" id="ARBA00023136"/>
    </source>
</evidence>
<keyword evidence="4 10" id="KW-0812">Transmembrane</keyword>
<keyword evidence="7" id="KW-0175">Coiled coil</keyword>
<protein>
    <recommendedName>
        <fullName evidence="11">t-SNARE coiled-coil homology domain-containing protein</fullName>
    </recommendedName>
</protein>
<feature type="region of interest" description="Disordered" evidence="9">
    <location>
        <begin position="61"/>
        <end position="98"/>
    </location>
</feature>
<dbReference type="Gene3D" id="1.20.5.110">
    <property type="match status" value="1"/>
</dbReference>
<keyword evidence="3" id="KW-0813">Transport</keyword>
<feature type="compositionally biased region" description="Basic and acidic residues" evidence="9">
    <location>
        <begin position="233"/>
        <end position="242"/>
    </location>
</feature>
<evidence type="ECO:0000256" key="2">
    <source>
        <dbReference type="ARBA" id="ARBA00009063"/>
    </source>
</evidence>
<dbReference type="Proteomes" id="UP000268162">
    <property type="component" value="Unassembled WGS sequence"/>
</dbReference>
<keyword evidence="13" id="KW-1185">Reference proteome</keyword>
<evidence type="ECO:0000256" key="5">
    <source>
        <dbReference type="ARBA" id="ARBA00022927"/>
    </source>
</evidence>
<dbReference type="Pfam" id="PF05739">
    <property type="entry name" value="SNARE"/>
    <property type="match status" value="1"/>
</dbReference>